<gene>
    <name evidence="3" type="ORF">A3G33_10990</name>
</gene>
<evidence type="ECO:0000313" key="3">
    <source>
        <dbReference type="EMBL" id="OGW96024.1"/>
    </source>
</evidence>
<dbReference type="GO" id="GO:0003676">
    <property type="term" value="F:nucleic acid binding"/>
    <property type="evidence" value="ECO:0007669"/>
    <property type="project" value="InterPro"/>
</dbReference>
<feature type="domain" description="YhcG PDDEXK nuclease" evidence="1">
    <location>
        <begin position="174"/>
        <end position="322"/>
    </location>
</feature>
<name>A0A1G1KSU0_9BACT</name>
<protein>
    <submittedName>
        <fullName evidence="3">Cytoplasmic protein</fullName>
    </submittedName>
</protein>
<dbReference type="EMBL" id="MHFR01000054">
    <property type="protein sequence ID" value="OGW96024.1"/>
    <property type="molecule type" value="Genomic_DNA"/>
</dbReference>
<dbReference type="AlphaFoldDB" id="A0A1G1KSU0"/>
<dbReference type="InterPro" id="IPR011856">
    <property type="entry name" value="tRNA_endonuc-like_dom_sf"/>
</dbReference>
<proteinExistence type="predicted"/>
<evidence type="ECO:0000313" key="4">
    <source>
        <dbReference type="Proteomes" id="UP000178187"/>
    </source>
</evidence>
<accession>A0A1G1KSU0</accession>
<dbReference type="Proteomes" id="UP000178187">
    <property type="component" value="Unassembled WGS sequence"/>
</dbReference>
<dbReference type="PANTHER" id="PTHR30547">
    <property type="entry name" value="UNCHARACTERIZED PROTEIN YHCG-RELATED"/>
    <property type="match status" value="1"/>
</dbReference>
<dbReference type="Pfam" id="PF17761">
    <property type="entry name" value="DUF1016_N"/>
    <property type="match status" value="1"/>
</dbReference>
<dbReference type="InterPro" id="IPR053148">
    <property type="entry name" value="PD-DEXK-like_domain"/>
</dbReference>
<comment type="caution">
    <text evidence="3">The sequence shown here is derived from an EMBL/GenBank/DDBJ whole genome shotgun (WGS) entry which is preliminary data.</text>
</comment>
<dbReference type="InterPro" id="IPR009362">
    <property type="entry name" value="YhcG_C"/>
</dbReference>
<evidence type="ECO:0000259" key="1">
    <source>
        <dbReference type="Pfam" id="PF06250"/>
    </source>
</evidence>
<feature type="domain" description="YhcG N-terminal" evidence="2">
    <location>
        <begin position="9"/>
        <end position="145"/>
    </location>
</feature>
<dbReference type="InterPro" id="IPR041527">
    <property type="entry name" value="YhcG_N"/>
</dbReference>
<reference evidence="3 4" key="1">
    <citation type="journal article" date="2016" name="Nat. Commun.">
        <title>Thousands of microbial genomes shed light on interconnected biogeochemical processes in an aquifer system.</title>
        <authorList>
            <person name="Anantharaman K."/>
            <person name="Brown C.T."/>
            <person name="Hug L.A."/>
            <person name="Sharon I."/>
            <person name="Castelle C.J."/>
            <person name="Probst A.J."/>
            <person name="Thomas B.C."/>
            <person name="Singh A."/>
            <person name="Wilkins M.J."/>
            <person name="Karaoz U."/>
            <person name="Brodie E.L."/>
            <person name="Williams K.H."/>
            <person name="Hubbard S.S."/>
            <person name="Banfield J.F."/>
        </authorList>
    </citation>
    <scope>NUCLEOTIDE SEQUENCE [LARGE SCALE GENOMIC DNA]</scope>
</reference>
<evidence type="ECO:0000259" key="2">
    <source>
        <dbReference type="Pfam" id="PF17761"/>
    </source>
</evidence>
<dbReference type="Pfam" id="PF06250">
    <property type="entry name" value="YhcG_C"/>
    <property type="match status" value="1"/>
</dbReference>
<dbReference type="PANTHER" id="PTHR30547:SF5">
    <property type="entry name" value="NUCLEASE YHCG-RELATED"/>
    <property type="match status" value="1"/>
</dbReference>
<dbReference type="Gene3D" id="3.40.1350.10">
    <property type="match status" value="1"/>
</dbReference>
<sequence>MHGLSAICDIRSIIESARSFVAQTVNSSLVMLYWQIGKRIKQDVLRNKRAGYGERIVATLSRQLTGDYGHSFSEKNLRRMIQFFEVFSDEKIVVSLIRQLTWTHFIALIPLEDPLQRDFYAEMCRLERWNVRTLRKKIDGMLYERTALSKKPKQLVHQELSLLRNEDKLTPDIVFRDPYFLDFLGLKDTYSEKDIEAAILREMEAFILELGVGFTFLARQKRITIDHKDYYLDLLFYHRKLHRLIAIELKLGQFQAQDKGQMELYLKWLAKHEQDADEQSPIGLILCAGKSTEHIELLELEKSGIRVAEYLTKLLPRKVLEQKLHKAIQIARKQLEDSRIEDKS</sequence>
<organism evidence="3 4">
    <name type="scientific">Candidatus Danuiimicrobium aquiferis</name>
    <dbReference type="NCBI Taxonomy" id="1801832"/>
    <lineage>
        <taxon>Bacteria</taxon>
        <taxon>Pseudomonadati</taxon>
        <taxon>Candidatus Omnitrophota</taxon>
        <taxon>Candidatus Danuiimicrobium</taxon>
    </lineage>
</organism>